<accession>A0A4Y9Y9A3</accession>
<sequence>MSFTDRDTSDHGRLNRSLVFAPGIVRDMSGSLNFGSAATTVNSNTDTYLDGERLSDTDEALEGETIPAVEEVELQ</sequence>
<evidence type="ECO:0000313" key="2">
    <source>
        <dbReference type="Proteomes" id="UP000298390"/>
    </source>
</evidence>
<evidence type="ECO:0000313" key="1">
    <source>
        <dbReference type="EMBL" id="TFY58905.1"/>
    </source>
</evidence>
<dbReference type="EMBL" id="SEKV01000332">
    <property type="protein sequence ID" value="TFY58905.1"/>
    <property type="molecule type" value="Genomic_DNA"/>
</dbReference>
<dbReference type="Proteomes" id="UP000298390">
    <property type="component" value="Unassembled WGS sequence"/>
</dbReference>
<organism evidence="1 2">
    <name type="scientific">Rhodofomes roseus</name>
    <dbReference type="NCBI Taxonomy" id="34475"/>
    <lineage>
        <taxon>Eukaryota</taxon>
        <taxon>Fungi</taxon>
        <taxon>Dikarya</taxon>
        <taxon>Basidiomycota</taxon>
        <taxon>Agaricomycotina</taxon>
        <taxon>Agaricomycetes</taxon>
        <taxon>Polyporales</taxon>
        <taxon>Rhodofomes</taxon>
    </lineage>
</organism>
<name>A0A4Y9Y9A3_9APHY</name>
<dbReference type="AlphaFoldDB" id="A0A4Y9Y9A3"/>
<proteinExistence type="predicted"/>
<reference evidence="1 2" key="1">
    <citation type="submission" date="2019-01" db="EMBL/GenBank/DDBJ databases">
        <title>Genome sequencing of the rare red list fungi Fomitopsis rosea.</title>
        <authorList>
            <person name="Buettner E."/>
            <person name="Kellner H."/>
        </authorList>
    </citation>
    <scope>NUCLEOTIDE SEQUENCE [LARGE SCALE GENOMIC DNA]</scope>
    <source>
        <strain evidence="1 2">DSM 105464</strain>
    </source>
</reference>
<gene>
    <name evidence="1" type="ORF">EVJ58_g6119</name>
</gene>
<comment type="caution">
    <text evidence="1">The sequence shown here is derived from an EMBL/GenBank/DDBJ whole genome shotgun (WGS) entry which is preliminary data.</text>
</comment>
<protein>
    <submittedName>
        <fullName evidence="1">Uncharacterized protein</fullName>
    </submittedName>
</protein>